<keyword evidence="3" id="KW-1185">Reference proteome</keyword>
<name>A0ABW0SHB8_9RHOB</name>
<feature type="region of interest" description="Disordered" evidence="1">
    <location>
        <begin position="194"/>
        <end position="216"/>
    </location>
</feature>
<sequence length="269" mass="29351">MGLRMATPWKHPTTGAYYLRERVPTDLIATVKGRKVVLTVDGQAKSVTLGETVKVSLGTKEPKRAVVLYRETSAVVQELWTQARQEVATGPVRLTGKQVQALSGLYYRGLVSAHEEDPGSADQWETLSGVAEELTDAPRQAQENALGEEADRLLQQAGLSADTPSRLRLLEEMDHAARKASDLLWMRSKGDYSPDPNASRYPELPPTAETHAPRDGETVTLTDLFDLSCYPSLDHPAGLSRGVLSCYPSLDHPAGLSRGVCRSGRAMSR</sequence>
<organism evidence="2 3">
    <name type="scientific">Rubellimicrobium aerolatum</name>
    <dbReference type="NCBI Taxonomy" id="490979"/>
    <lineage>
        <taxon>Bacteria</taxon>
        <taxon>Pseudomonadati</taxon>
        <taxon>Pseudomonadota</taxon>
        <taxon>Alphaproteobacteria</taxon>
        <taxon>Rhodobacterales</taxon>
        <taxon>Roseobacteraceae</taxon>
        <taxon>Rubellimicrobium</taxon>
    </lineage>
</organism>
<gene>
    <name evidence="2" type="ORF">ACFPOC_18180</name>
</gene>
<dbReference type="RefSeq" id="WP_209843465.1">
    <property type="nucleotide sequence ID" value="NZ_JAGGJP010000033.1"/>
</dbReference>
<protein>
    <submittedName>
        <fullName evidence="2">DUF6538 domain-containing protein</fullName>
    </submittedName>
</protein>
<evidence type="ECO:0000313" key="3">
    <source>
        <dbReference type="Proteomes" id="UP001596056"/>
    </source>
</evidence>
<evidence type="ECO:0000256" key="1">
    <source>
        <dbReference type="SAM" id="MobiDB-lite"/>
    </source>
</evidence>
<proteinExistence type="predicted"/>
<accession>A0ABW0SHB8</accession>
<evidence type="ECO:0000313" key="2">
    <source>
        <dbReference type="EMBL" id="MFC5568334.1"/>
    </source>
</evidence>
<comment type="caution">
    <text evidence="2">The sequence shown here is derived from an EMBL/GenBank/DDBJ whole genome shotgun (WGS) entry which is preliminary data.</text>
</comment>
<dbReference type="Proteomes" id="UP001596056">
    <property type="component" value="Unassembled WGS sequence"/>
</dbReference>
<reference evidence="3" key="1">
    <citation type="journal article" date="2019" name="Int. J. Syst. Evol. Microbiol.">
        <title>The Global Catalogue of Microorganisms (GCM) 10K type strain sequencing project: providing services to taxonomists for standard genome sequencing and annotation.</title>
        <authorList>
            <consortium name="The Broad Institute Genomics Platform"/>
            <consortium name="The Broad Institute Genome Sequencing Center for Infectious Disease"/>
            <person name="Wu L."/>
            <person name="Ma J."/>
        </authorList>
    </citation>
    <scope>NUCLEOTIDE SEQUENCE [LARGE SCALE GENOMIC DNA]</scope>
    <source>
        <strain evidence="3">KACC 11588</strain>
    </source>
</reference>
<dbReference type="EMBL" id="JBHSNA010000036">
    <property type="protein sequence ID" value="MFC5568334.1"/>
    <property type="molecule type" value="Genomic_DNA"/>
</dbReference>